<evidence type="ECO:0008006" key="5">
    <source>
        <dbReference type="Google" id="ProtNLM"/>
    </source>
</evidence>
<dbReference type="STRING" id="6412.T1G6S2"/>
<dbReference type="RefSeq" id="XP_009027074.1">
    <property type="nucleotide sequence ID" value="XM_009028826.1"/>
</dbReference>
<dbReference type="OrthoDB" id="1060785at2759"/>
<evidence type="ECO:0000313" key="4">
    <source>
        <dbReference type="Proteomes" id="UP000015101"/>
    </source>
</evidence>
<dbReference type="CTD" id="20216769"/>
<comment type="similarity">
    <text evidence="1">Belongs to the SCAR/WAVE family.</text>
</comment>
<dbReference type="GO" id="GO:0003779">
    <property type="term" value="F:actin binding"/>
    <property type="evidence" value="ECO:0007669"/>
    <property type="project" value="UniProtKB-KW"/>
</dbReference>
<reference evidence="2 4" key="2">
    <citation type="journal article" date="2013" name="Nature">
        <title>Insights into bilaterian evolution from three spiralian genomes.</title>
        <authorList>
            <person name="Simakov O."/>
            <person name="Marletaz F."/>
            <person name="Cho S.J."/>
            <person name="Edsinger-Gonzales E."/>
            <person name="Havlak P."/>
            <person name="Hellsten U."/>
            <person name="Kuo D.H."/>
            <person name="Larsson T."/>
            <person name="Lv J."/>
            <person name="Arendt D."/>
            <person name="Savage R."/>
            <person name="Osoegawa K."/>
            <person name="de Jong P."/>
            <person name="Grimwood J."/>
            <person name="Chapman J.A."/>
            <person name="Shapiro H."/>
            <person name="Aerts A."/>
            <person name="Otillar R.P."/>
            <person name="Terry A.Y."/>
            <person name="Boore J.L."/>
            <person name="Grigoriev I.V."/>
            <person name="Lindberg D.R."/>
            <person name="Seaver E.C."/>
            <person name="Weisblat D.A."/>
            <person name="Putnam N.H."/>
            <person name="Rokhsar D.S."/>
        </authorList>
    </citation>
    <scope>NUCLEOTIDE SEQUENCE</scope>
</reference>
<protein>
    <recommendedName>
        <fullName evidence="5">Wiskott-Aldrich syndrome protein family member</fullName>
    </recommendedName>
</protein>
<evidence type="ECO:0000256" key="1">
    <source>
        <dbReference type="ARBA" id="ARBA00006993"/>
    </source>
</evidence>
<proteinExistence type="inferred from homology"/>
<dbReference type="GeneID" id="20216769"/>
<dbReference type="Proteomes" id="UP000015101">
    <property type="component" value="Unassembled WGS sequence"/>
</dbReference>
<dbReference type="KEGG" id="hro:HELRODRAFT_87558"/>
<dbReference type="EMBL" id="AMQM01007106">
    <property type="status" value="NOT_ANNOTATED_CDS"/>
    <property type="molecule type" value="Genomic_DNA"/>
</dbReference>
<reference evidence="4" key="1">
    <citation type="submission" date="2012-12" db="EMBL/GenBank/DDBJ databases">
        <authorList>
            <person name="Hellsten U."/>
            <person name="Grimwood J."/>
            <person name="Chapman J.A."/>
            <person name="Shapiro H."/>
            <person name="Aerts A."/>
            <person name="Otillar R.P."/>
            <person name="Terry A.Y."/>
            <person name="Boore J.L."/>
            <person name="Simakov O."/>
            <person name="Marletaz F."/>
            <person name="Cho S.-J."/>
            <person name="Edsinger-Gonzales E."/>
            <person name="Havlak P."/>
            <person name="Kuo D.-H."/>
            <person name="Larsson T."/>
            <person name="Lv J."/>
            <person name="Arendt D."/>
            <person name="Savage R."/>
            <person name="Osoegawa K."/>
            <person name="de Jong P."/>
            <person name="Lindberg D.R."/>
            <person name="Seaver E.C."/>
            <person name="Weisblat D.A."/>
            <person name="Putnam N.H."/>
            <person name="Grigoriev I.V."/>
            <person name="Rokhsar D.S."/>
        </authorList>
    </citation>
    <scope>NUCLEOTIDE SEQUENCE</scope>
</reference>
<organism evidence="3 4">
    <name type="scientific">Helobdella robusta</name>
    <name type="common">Californian leech</name>
    <dbReference type="NCBI Taxonomy" id="6412"/>
    <lineage>
        <taxon>Eukaryota</taxon>
        <taxon>Metazoa</taxon>
        <taxon>Spiralia</taxon>
        <taxon>Lophotrochozoa</taxon>
        <taxon>Annelida</taxon>
        <taxon>Clitellata</taxon>
        <taxon>Hirudinea</taxon>
        <taxon>Rhynchobdellida</taxon>
        <taxon>Glossiphoniidae</taxon>
        <taxon>Helobdella</taxon>
    </lineage>
</organism>
<dbReference type="EMBL" id="KB097563">
    <property type="protein sequence ID" value="ESN94778.1"/>
    <property type="molecule type" value="Genomic_DNA"/>
</dbReference>
<dbReference type="GO" id="GO:0030036">
    <property type="term" value="P:actin cytoskeleton organization"/>
    <property type="evidence" value="ECO:0007669"/>
    <property type="project" value="InterPro"/>
</dbReference>
<reference evidence="3" key="3">
    <citation type="submission" date="2015-06" db="UniProtKB">
        <authorList>
            <consortium name="EnsemblMetazoa"/>
        </authorList>
    </citation>
    <scope>IDENTIFICATION</scope>
</reference>
<dbReference type="PANTHER" id="PTHR12902">
    <property type="entry name" value="WASP-1"/>
    <property type="match status" value="1"/>
</dbReference>
<dbReference type="GO" id="GO:0005856">
    <property type="term" value="C:cytoskeleton"/>
    <property type="evidence" value="ECO:0007669"/>
    <property type="project" value="UniProtKB-SubCell"/>
</dbReference>
<dbReference type="AlphaFoldDB" id="T1G6S2"/>
<dbReference type="Gene3D" id="6.10.280.150">
    <property type="match status" value="1"/>
</dbReference>
<dbReference type="OMA" id="VFCARAN"/>
<dbReference type="Gene3D" id="1.20.5.340">
    <property type="match status" value="1"/>
</dbReference>
<dbReference type="PANTHER" id="PTHR12902:SF1">
    <property type="entry name" value="WISKOTT-ALDRICH SYNDROME PROTEIN FAMILY MEMBER"/>
    <property type="match status" value="1"/>
</dbReference>
<evidence type="ECO:0000313" key="2">
    <source>
        <dbReference type="EMBL" id="ESN94778.1"/>
    </source>
</evidence>
<dbReference type="eggNOG" id="KOG1830">
    <property type="taxonomic scope" value="Eukaryota"/>
</dbReference>
<keyword evidence="4" id="KW-1185">Reference proteome</keyword>
<accession>T1G6S2</accession>
<dbReference type="InterPro" id="IPR028288">
    <property type="entry name" value="SCAR/WAVE_fam"/>
</dbReference>
<dbReference type="HOGENOM" id="CLU_036022_0_0_1"/>
<evidence type="ECO:0000313" key="3">
    <source>
        <dbReference type="EnsemblMetazoa" id="HelroP87558"/>
    </source>
</evidence>
<dbReference type="InParanoid" id="T1G6S2"/>
<sequence length="192" mass="22429">MPFVKRTIQPIKIGSLLTTGSLIQTNNKTRHQSVNNELEQVTVTSLIDVMRQLSCLSLHVQDMFGELQRETTIIFERTMQLNRKVESLRKEIGQLNPIVEEVSLHDINLRKPFKFSTWKDQQIVTHSTRPQCISYVYSACDPPPLLQLLNTCRSDGKDSLKFYTDPSYFFDLWCQAMQKESKTQMKRHKKHK</sequence>
<dbReference type="EnsemblMetazoa" id="HelroT87558">
    <property type="protein sequence ID" value="HelroP87558"/>
    <property type="gene ID" value="HelroG87558"/>
</dbReference>
<name>T1G6S2_HELRO</name>
<gene>
    <name evidence="3" type="primary">20216769</name>
    <name evidence="2" type="ORF">HELRODRAFT_87558</name>
</gene>